<dbReference type="PANTHER" id="PTHR11956">
    <property type="entry name" value="ARGINYL-TRNA SYNTHETASE"/>
    <property type="match status" value="1"/>
</dbReference>
<evidence type="ECO:0000313" key="16">
    <source>
        <dbReference type="Proteomes" id="UP000478417"/>
    </source>
</evidence>
<evidence type="ECO:0000256" key="6">
    <source>
        <dbReference type="ARBA" id="ARBA00022741"/>
    </source>
</evidence>
<dbReference type="InterPro" id="IPR001278">
    <property type="entry name" value="Arg-tRNA-ligase"/>
</dbReference>
<gene>
    <name evidence="11 15" type="primary">argS</name>
    <name evidence="15" type="ORF">G0Q06_08915</name>
</gene>
<evidence type="ECO:0000256" key="5">
    <source>
        <dbReference type="ARBA" id="ARBA00022598"/>
    </source>
</evidence>
<evidence type="ECO:0000256" key="10">
    <source>
        <dbReference type="ARBA" id="ARBA00049339"/>
    </source>
</evidence>
<evidence type="ECO:0000256" key="4">
    <source>
        <dbReference type="ARBA" id="ARBA00022490"/>
    </source>
</evidence>
<dbReference type="AlphaFoldDB" id="A0A6B2M4L4"/>
<dbReference type="Gene3D" id="3.40.50.620">
    <property type="entry name" value="HUPs"/>
    <property type="match status" value="1"/>
</dbReference>
<evidence type="ECO:0000259" key="13">
    <source>
        <dbReference type="SMART" id="SM00836"/>
    </source>
</evidence>
<dbReference type="Pfam" id="PF03485">
    <property type="entry name" value="Arg_tRNA_synt_N"/>
    <property type="match status" value="1"/>
</dbReference>
<dbReference type="GO" id="GO:0004814">
    <property type="term" value="F:arginine-tRNA ligase activity"/>
    <property type="evidence" value="ECO:0007669"/>
    <property type="project" value="UniProtKB-UniRule"/>
</dbReference>
<comment type="similarity">
    <text evidence="2 11 12">Belongs to the class-I aminoacyl-tRNA synthetase family.</text>
</comment>
<dbReference type="InterPro" id="IPR008909">
    <property type="entry name" value="DALR_anticod-bd"/>
</dbReference>
<comment type="subcellular location">
    <subcellularLocation>
        <location evidence="1 11">Cytoplasm</location>
    </subcellularLocation>
</comment>
<dbReference type="SMART" id="SM01016">
    <property type="entry name" value="Arg_tRNA_synt_N"/>
    <property type="match status" value="1"/>
</dbReference>
<dbReference type="GO" id="GO:0005524">
    <property type="term" value="F:ATP binding"/>
    <property type="evidence" value="ECO:0007669"/>
    <property type="project" value="UniProtKB-UniRule"/>
</dbReference>
<dbReference type="PANTHER" id="PTHR11956:SF5">
    <property type="entry name" value="ARGININE--TRNA LIGASE, CYTOPLASMIC"/>
    <property type="match status" value="1"/>
</dbReference>
<dbReference type="InterPro" id="IPR014729">
    <property type="entry name" value="Rossmann-like_a/b/a_fold"/>
</dbReference>
<evidence type="ECO:0000256" key="11">
    <source>
        <dbReference type="HAMAP-Rule" id="MF_00123"/>
    </source>
</evidence>
<dbReference type="FunFam" id="1.10.730.10:FF:000006">
    <property type="entry name" value="Arginyl-tRNA synthetase 2, mitochondrial"/>
    <property type="match status" value="1"/>
</dbReference>
<dbReference type="Gene3D" id="3.30.1360.70">
    <property type="entry name" value="Arginyl tRNA synthetase N-terminal domain"/>
    <property type="match status" value="1"/>
</dbReference>
<keyword evidence="16" id="KW-1185">Reference proteome</keyword>
<dbReference type="HAMAP" id="MF_00123">
    <property type="entry name" value="Arg_tRNA_synth"/>
    <property type="match status" value="1"/>
</dbReference>
<keyword evidence="9 11" id="KW-0030">Aminoacyl-tRNA synthetase</keyword>
<protein>
    <recommendedName>
        <fullName evidence="11">Arginine--tRNA ligase</fullName>
        <ecNumber evidence="11">6.1.1.19</ecNumber>
    </recommendedName>
    <alternativeName>
        <fullName evidence="11">Arginyl-tRNA synthetase</fullName>
        <shortName evidence="11">ArgRS</shortName>
    </alternativeName>
</protein>
<accession>A0A6B2M4L4</accession>
<dbReference type="SUPFAM" id="SSF47323">
    <property type="entry name" value="Anticodon-binding domain of a subclass of class I aminoacyl-tRNA synthetases"/>
    <property type="match status" value="1"/>
</dbReference>
<dbReference type="FunFam" id="3.40.50.620:FF:000116">
    <property type="entry name" value="Arginine--tRNA ligase"/>
    <property type="match status" value="1"/>
</dbReference>
<dbReference type="InterPro" id="IPR009080">
    <property type="entry name" value="tRNAsynth_Ia_anticodon-bd"/>
</dbReference>
<organism evidence="15 16">
    <name type="scientific">Oceanipulchritudo coccoides</name>
    <dbReference type="NCBI Taxonomy" id="2706888"/>
    <lineage>
        <taxon>Bacteria</taxon>
        <taxon>Pseudomonadati</taxon>
        <taxon>Verrucomicrobiota</taxon>
        <taxon>Opitutia</taxon>
        <taxon>Puniceicoccales</taxon>
        <taxon>Oceanipulchritudinaceae</taxon>
        <taxon>Oceanipulchritudo</taxon>
    </lineage>
</organism>
<feature type="domain" description="DALR anticodon binding" evidence="13">
    <location>
        <begin position="472"/>
        <end position="588"/>
    </location>
</feature>
<comment type="catalytic activity">
    <reaction evidence="10 11">
        <text>tRNA(Arg) + L-arginine + ATP = L-arginyl-tRNA(Arg) + AMP + diphosphate</text>
        <dbReference type="Rhea" id="RHEA:20301"/>
        <dbReference type="Rhea" id="RHEA-COMP:9658"/>
        <dbReference type="Rhea" id="RHEA-COMP:9673"/>
        <dbReference type="ChEBI" id="CHEBI:30616"/>
        <dbReference type="ChEBI" id="CHEBI:32682"/>
        <dbReference type="ChEBI" id="CHEBI:33019"/>
        <dbReference type="ChEBI" id="CHEBI:78442"/>
        <dbReference type="ChEBI" id="CHEBI:78513"/>
        <dbReference type="ChEBI" id="CHEBI:456215"/>
        <dbReference type="EC" id="6.1.1.19"/>
    </reaction>
</comment>
<dbReference type="InterPro" id="IPR035684">
    <property type="entry name" value="ArgRS_core"/>
</dbReference>
<dbReference type="SUPFAM" id="SSF55190">
    <property type="entry name" value="Arginyl-tRNA synthetase (ArgRS), N-terminal 'additional' domain"/>
    <property type="match status" value="1"/>
</dbReference>
<name>A0A6B2M4L4_9BACT</name>
<dbReference type="CDD" id="cd07956">
    <property type="entry name" value="Anticodon_Ia_Arg"/>
    <property type="match status" value="1"/>
</dbReference>
<feature type="domain" description="Arginyl tRNA synthetase N-terminal" evidence="14">
    <location>
        <begin position="5"/>
        <end position="95"/>
    </location>
</feature>
<dbReference type="NCBIfam" id="TIGR00456">
    <property type="entry name" value="argS"/>
    <property type="match status" value="1"/>
</dbReference>
<evidence type="ECO:0000256" key="12">
    <source>
        <dbReference type="RuleBase" id="RU363038"/>
    </source>
</evidence>
<keyword evidence="5 11" id="KW-0436">Ligase</keyword>
<reference evidence="15 16" key="1">
    <citation type="submission" date="2020-02" db="EMBL/GenBank/DDBJ databases">
        <title>Albibacoteraceae fam. nov., the first described family within the subdivision 4 Verrucomicrobia.</title>
        <authorList>
            <person name="Xi F."/>
        </authorList>
    </citation>
    <scope>NUCLEOTIDE SEQUENCE [LARGE SCALE GENOMIC DNA]</scope>
    <source>
        <strain evidence="15 16">CK1056</strain>
    </source>
</reference>
<evidence type="ECO:0000256" key="1">
    <source>
        <dbReference type="ARBA" id="ARBA00004496"/>
    </source>
</evidence>
<evidence type="ECO:0000256" key="7">
    <source>
        <dbReference type="ARBA" id="ARBA00022840"/>
    </source>
</evidence>
<keyword evidence="8 11" id="KW-0648">Protein biosynthesis</keyword>
<evidence type="ECO:0000256" key="9">
    <source>
        <dbReference type="ARBA" id="ARBA00023146"/>
    </source>
</evidence>
<dbReference type="PRINTS" id="PR01038">
    <property type="entry name" value="TRNASYNTHARG"/>
</dbReference>
<keyword evidence="7 11" id="KW-0067">ATP-binding</keyword>
<evidence type="ECO:0000256" key="2">
    <source>
        <dbReference type="ARBA" id="ARBA00005594"/>
    </source>
</evidence>
<dbReference type="EMBL" id="JAAGNX010000002">
    <property type="protein sequence ID" value="NDV62570.1"/>
    <property type="molecule type" value="Genomic_DNA"/>
</dbReference>
<comment type="subunit">
    <text evidence="3 11">Monomer.</text>
</comment>
<dbReference type="Proteomes" id="UP000478417">
    <property type="component" value="Unassembled WGS sequence"/>
</dbReference>
<evidence type="ECO:0000259" key="14">
    <source>
        <dbReference type="SMART" id="SM01016"/>
    </source>
</evidence>
<comment type="caution">
    <text evidence="15">The sequence shown here is derived from an EMBL/GenBank/DDBJ whole genome shotgun (WGS) entry which is preliminary data.</text>
</comment>
<sequence length="588" mass="65774">MEILFNPADLIDRAMRKAALEAGLSAESFDPVVRPADPRFGDYQVNGVLPYAKKAGKNPREVATALLESAVAGNLLDPALMEWSIAGPGFINFTLTPRFSLQWLHRFVSEDDLKSGAGSRLKDRVMVVDYSSPNTAKEMHVGHIRSTVIGECLSRLLSFAGATVTRDNHIGDWGTQFGMLIWAIKRKGYDLESADPDTAVAELEALYKEGHAAYKESTEQATEIREELVKLQNGDAENTRIWNSITEVSWKSFDHIYSQLGIKFDVVLGESFYRDKVDRIYEELEKTGLSEESDGAIVVFHPEHKRFAKQPFLIRKSDGASNYATTDLASVLYRVEEMKADGMLYVVDSRQADHFQQLFLTVEKWFKTAGRVIPQMEHVSFGSVLGENGKPIKTKEGGSVKLKELLAEAVSRSAAIVREKNPDLSAEEIAEVARVVGLGAIRYADLSQNRTSDYLFSWEKMLGFEGNTAPYLLYAVARIHSIFRKAGIEESATFESATDFQTNEERALSRKLLAFPSTIDLVLADLRPHILCTYLFELAGVFSSFYNANKVIVEEEDVRARRLLLCARTLTIMETGLHLLGLETLQRM</sequence>
<dbReference type="GO" id="GO:0006420">
    <property type="term" value="P:arginyl-tRNA aminoacylation"/>
    <property type="evidence" value="ECO:0007669"/>
    <property type="project" value="UniProtKB-UniRule"/>
</dbReference>
<proteinExistence type="inferred from homology"/>
<evidence type="ECO:0000313" key="15">
    <source>
        <dbReference type="EMBL" id="NDV62570.1"/>
    </source>
</evidence>
<dbReference type="Pfam" id="PF00750">
    <property type="entry name" value="tRNA-synt_1d"/>
    <property type="match status" value="1"/>
</dbReference>
<evidence type="ECO:0000256" key="8">
    <source>
        <dbReference type="ARBA" id="ARBA00022917"/>
    </source>
</evidence>
<keyword evidence="4 11" id="KW-0963">Cytoplasm</keyword>
<feature type="short sequence motif" description="'HIGH' region" evidence="11">
    <location>
        <begin position="133"/>
        <end position="143"/>
    </location>
</feature>
<dbReference type="InterPro" id="IPR036695">
    <property type="entry name" value="Arg-tRNA-synth_N_sf"/>
</dbReference>
<dbReference type="Pfam" id="PF05746">
    <property type="entry name" value="DALR_1"/>
    <property type="match status" value="1"/>
</dbReference>
<dbReference type="PROSITE" id="PS00178">
    <property type="entry name" value="AA_TRNA_LIGASE_I"/>
    <property type="match status" value="1"/>
</dbReference>
<dbReference type="SUPFAM" id="SSF52374">
    <property type="entry name" value="Nucleotidylyl transferase"/>
    <property type="match status" value="1"/>
</dbReference>
<dbReference type="EC" id="6.1.1.19" evidence="11"/>
<dbReference type="CDD" id="cd00671">
    <property type="entry name" value="ArgRS_core"/>
    <property type="match status" value="1"/>
</dbReference>
<keyword evidence="6 11" id="KW-0547">Nucleotide-binding</keyword>
<dbReference type="InterPro" id="IPR005148">
    <property type="entry name" value="Arg-tRNA-synth_N"/>
</dbReference>
<dbReference type="InterPro" id="IPR001412">
    <property type="entry name" value="aa-tRNA-synth_I_CS"/>
</dbReference>
<dbReference type="SMART" id="SM00836">
    <property type="entry name" value="DALR_1"/>
    <property type="match status" value="1"/>
</dbReference>
<dbReference type="GO" id="GO:0005737">
    <property type="term" value="C:cytoplasm"/>
    <property type="evidence" value="ECO:0007669"/>
    <property type="project" value="UniProtKB-SubCell"/>
</dbReference>
<dbReference type="Gene3D" id="1.10.730.10">
    <property type="entry name" value="Isoleucyl-tRNA Synthetase, Domain 1"/>
    <property type="match status" value="1"/>
</dbReference>
<evidence type="ECO:0000256" key="3">
    <source>
        <dbReference type="ARBA" id="ARBA00011245"/>
    </source>
</evidence>